<accession>A0A654DIR6</accession>
<evidence type="ECO:0000313" key="1">
    <source>
        <dbReference type="EMBL" id="SPZ84633.1"/>
    </source>
</evidence>
<dbReference type="EMBL" id="CABWMV010000025">
    <property type="protein sequence ID" value="VXD05809.1"/>
    <property type="molecule type" value="Genomic_DNA"/>
</dbReference>
<organism evidence="1 3">
    <name type="scientific">Sphingobacterium multivorum</name>
    <dbReference type="NCBI Taxonomy" id="28454"/>
    <lineage>
        <taxon>Bacteria</taxon>
        <taxon>Pseudomonadati</taxon>
        <taxon>Bacteroidota</taxon>
        <taxon>Sphingobacteriia</taxon>
        <taxon>Sphingobacteriales</taxon>
        <taxon>Sphingobacteriaceae</taxon>
        <taxon>Sphingobacterium</taxon>
    </lineage>
</organism>
<dbReference type="Proteomes" id="UP000432350">
    <property type="component" value="Unassembled WGS sequence"/>
</dbReference>
<evidence type="ECO:0000313" key="2">
    <source>
        <dbReference type="EMBL" id="VXD05809.1"/>
    </source>
</evidence>
<gene>
    <name evidence="1" type="ORF">NCTC11343_01177</name>
    <name evidence="2" type="ORF">SPHINGO8BC_60705</name>
</gene>
<protein>
    <submittedName>
        <fullName evidence="1">Uncharacterized protein</fullName>
    </submittedName>
</protein>
<evidence type="ECO:0000313" key="3">
    <source>
        <dbReference type="Proteomes" id="UP000251241"/>
    </source>
</evidence>
<sequence>MICNNIFFFSLITSLLLISCNHQTPQEKASRHMEEAENKAAAASEQAIARAEAAAAKNTEAVIYANIAAANEAVAGIPAPALSNKEAERIYNKLGKIIVDRINAKTAVEAMEKEQAIARIKKDVLENLRNGKITQADHDGIMGYLEDSIKAAKSVM</sequence>
<name>A0A2X2IZE6_SPHMU</name>
<reference evidence="2 4" key="2">
    <citation type="submission" date="2019-10" db="EMBL/GenBank/DDBJ databases">
        <authorList>
            <person name="Karimi E."/>
        </authorList>
    </citation>
    <scope>NUCLEOTIDE SEQUENCE [LARGE SCALE GENOMIC DNA]</scope>
    <source>
        <strain evidence="2">Sphingobacterium sp. 8BC</strain>
    </source>
</reference>
<proteinExistence type="predicted"/>
<accession>A0A2X2IZE6</accession>
<dbReference type="RefSeq" id="WP_046673509.1">
    <property type="nucleotide sequence ID" value="NZ_DAMCYL010000014.1"/>
</dbReference>
<dbReference type="AlphaFoldDB" id="A0A2X2IZE6"/>
<dbReference type="Proteomes" id="UP000251241">
    <property type="component" value="Unassembled WGS sequence"/>
</dbReference>
<evidence type="ECO:0000313" key="4">
    <source>
        <dbReference type="Proteomes" id="UP000432350"/>
    </source>
</evidence>
<dbReference type="EMBL" id="UAUU01000003">
    <property type="protein sequence ID" value="SPZ84633.1"/>
    <property type="molecule type" value="Genomic_DNA"/>
</dbReference>
<reference evidence="1 3" key="1">
    <citation type="submission" date="2018-06" db="EMBL/GenBank/DDBJ databases">
        <authorList>
            <consortium name="Pathogen Informatics"/>
            <person name="Doyle S."/>
        </authorList>
    </citation>
    <scope>NUCLEOTIDE SEQUENCE [LARGE SCALE GENOMIC DNA]</scope>
    <source>
        <strain evidence="1 3">NCTC11343</strain>
    </source>
</reference>